<evidence type="ECO:0000313" key="2">
    <source>
        <dbReference type="Proteomes" id="UP001595867"/>
    </source>
</evidence>
<sequence length="132" mass="14354">MAKARLLTIADEGGEAISEIGVFDGGLFFGGLALVRQWFAVLHRFDADGNHAGSDVVGCGPDPELARRRLTDLVAALGPVRRQDIAVRLFAVRRDGTIFGLVSDVYDDGEEYVDLLPTGIRFDEPWDGLYSS</sequence>
<proteinExistence type="predicted"/>
<evidence type="ECO:0000313" key="1">
    <source>
        <dbReference type="EMBL" id="MFC4068455.1"/>
    </source>
</evidence>
<organism evidence="1 2">
    <name type="scientific">Actinoplanes subglobosus</name>
    <dbReference type="NCBI Taxonomy" id="1547892"/>
    <lineage>
        <taxon>Bacteria</taxon>
        <taxon>Bacillati</taxon>
        <taxon>Actinomycetota</taxon>
        <taxon>Actinomycetes</taxon>
        <taxon>Micromonosporales</taxon>
        <taxon>Micromonosporaceae</taxon>
        <taxon>Actinoplanes</taxon>
    </lineage>
</organism>
<gene>
    <name evidence="1" type="ORF">ACFO0C_26300</name>
</gene>
<dbReference type="EMBL" id="JBHSBL010000019">
    <property type="protein sequence ID" value="MFC4068455.1"/>
    <property type="molecule type" value="Genomic_DNA"/>
</dbReference>
<dbReference type="Proteomes" id="UP001595867">
    <property type="component" value="Unassembled WGS sequence"/>
</dbReference>
<accession>A0ABV8IZK4</accession>
<reference evidence="2" key="1">
    <citation type="journal article" date="2019" name="Int. J. Syst. Evol. Microbiol.">
        <title>The Global Catalogue of Microorganisms (GCM) 10K type strain sequencing project: providing services to taxonomists for standard genome sequencing and annotation.</title>
        <authorList>
            <consortium name="The Broad Institute Genomics Platform"/>
            <consortium name="The Broad Institute Genome Sequencing Center for Infectious Disease"/>
            <person name="Wu L."/>
            <person name="Ma J."/>
        </authorList>
    </citation>
    <scope>NUCLEOTIDE SEQUENCE [LARGE SCALE GENOMIC DNA]</scope>
    <source>
        <strain evidence="2">TBRC 5832</strain>
    </source>
</reference>
<comment type="caution">
    <text evidence="1">The sequence shown here is derived from an EMBL/GenBank/DDBJ whole genome shotgun (WGS) entry which is preliminary data.</text>
</comment>
<protein>
    <submittedName>
        <fullName evidence="1">Uncharacterized protein</fullName>
    </submittedName>
</protein>
<dbReference type="RefSeq" id="WP_378069353.1">
    <property type="nucleotide sequence ID" value="NZ_JBHSBL010000019.1"/>
</dbReference>
<keyword evidence="2" id="KW-1185">Reference proteome</keyword>
<name>A0ABV8IZK4_9ACTN</name>